<dbReference type="EC" id="3.1.3.48" evidence="2"/>
<dbReference type="Gene3D" id="3.40.50.2300">
    <property type="match status" value="1"/>
</dbReference>
<reference evidence="8" key="1">
    <citation type="journal article" date="2014" name="Int. J. Syst. Evol. Microbiol.">
        <title>Complete genome sequence of Corynebacterium casei LMG S-19264T (=DSM 44701T), isolated from a smear-ripened cheese.</title>
        <authorList>
            <consortium name="US DOE Joint Genome Institute (JGI-PGF)"/>
            <person name="Walter F."/>
            <person name="Albersmeier A."/>
            <person name="Kalinowski J."/>
            <person name="Ruckert C."/>
        </authorList>
    </citation>
    <scope>NUCLEOTIDE SEQUENCE</scope>
    <source>
        <strain evidence="8">JCM 4518</strain>
    </source>
</reference>
<dbReference type="AlphaFoldDB" id="A0A918T7Q0"/>
<dbReference type="InterPro" id="IPR050438">
    <property type="entry name" value="LMW_PTPase"/>
</dbReference>
<dbReference type="EMBL" id="BMUL01000017">
    <property type="protein sequence ID" value="GHB03072.1"/>
    <property type="molecule type" value="Genomic_DNA"/>
</dbReference>
<keyword evidence="3" id="KW-0378">Hydrolase</keyword>
<evidence type="ECO:0000256" key="5">
    <source>
        <dbReference type="PIRSR" id="PIRSR617867-1"/>
    </source>
</evidence>
<organism evidence="8 9">
    <name type="scientific">Streptomyces termitum</name>
    <dbReference type="NCBI Taxonomy" id="67368"/>
    <lineage>
        <taxon>Bacteria</taxon>
        <taxon>Bacillati</taxon>
        <taxon>Actinomycetota</taxon>
        <taxon>Actinomycetes</taxon>
        <taxon>Kitasatosporales</taxon>
        <taxon>Streptomycetaceae</taxon>
        <taxon>Streptomyces</taxon>
    </lineage>
</organism>
<dbReference type="GO" id="GO:0004725">
    <property type="term" value="F:protein tyrosine phosphatase activity"/>
    <property type="evidence" value="ECO:0007669"/>
    <property type="project" value="UniProtKB-EC"/>
</dbReference>
<protein>
    <recommendedName>
        <fullName evidence="2">protein-tyrosine-phosphatase</fullName>
        <ecNumber evidence="2">3.1.3.48</ecNumber>
    </recommendedName>
</protein>
<feature type="compositionally biased region" description="Basic and acidic residues" evidence="6">
    <location>
        <begin position="74"/>
        <end position="85"/>
    </location>
</feature>
<dbReference type="PRINTS" id="PR00719">
    <property type="entry name" value="LMWPTPASE"/>
</dbReference>
<keyword evidence="4" id="KW-0904">Protein phosphatase</keyword>
<dbReference type="Proteomes" id="UP000644020">
    <property type="component" value="Unassembled WGS sequence"/>
</dbReference>
<feature type="active site" evidence="5">
    <location>
        <position position="12"/>
    </location>
</feature>
<dbReference type="PANTHER" id="PTHR11717">
    <property type="entry name" value="LOW MOLECULAR WEIGHT PROTEIN TYROSINE PHOSPHATASE"/>
    <property type="match status" value="1"/>
</dbReference>
<evidence type="ECO:0000313" key="9">
    <source>
        <dbReference type="Proteomes" id="UP000644020"/>
    </source>
</evidence>
<dbReference type="PANTHER" id="PTHR11717:SF7">
    <property type="entry name" value="LOW MOLECULAR WEIGHT PHOSPHOTYROSINE PROTEIN PHOSPHATASE"/>
    <property type="match status" value="1"/>
</dbReference>
<evidence type="ECO:0000256" key="2">
    <source>
        <dbReference type="ARBA" id="ARBA00013064"/>
    </source>
</evidence>
<evidence type="ECO:0000256" key="1">
    <source>
        <dbReference type="ARBA" id="ARBA00011063"/>
    </source>
</evidence>
<name>A0A918T7Q0_9ACTN</name>
<dbReference type="InterPro" id="IPR036196">
    <property type="entry name" value="Ptyr_pPase_sf"/>
</dbReference>
<accession>A0A918T7Q0</accession>
<dbReference type="InterPro" id="IPR023485">
    <property type="entry name" value="Ptyr_pPase"/>
</dbReference>
<sequence>MAYRVRTGNICRSPMAEHVFRRRVEETGLGGAVEADSAGTGGRYEGDGADPRTVAVPEEHGHTSARVAAISDALRGDDEPMERTP</sequence>
<comment type="similarity">
    <text evidence="1">Belongs to the low molecular weight phosphotyrosine protein phosphatase family.</text>
</comment>
<dbReference type="InterPro" id="IPR017867">
    <property type="entry name" value="Tyr_phospatase_low_mol_wt"/>
</dbReference>
<evidence type="ECO:0000313" key="8">
    <source>
        <dbReference type="EMBL" id="GHB03072.1"/>
    </source>
</evidence>
<proteinExistence type="inferred from homology"/>
<evidence type="ECO:0000256" key="4">
    <source>
        <dbReference type="ARBA" id="ARBA00022912"/>
    </source>
</evidence>
<feature type="domain" description="Phosphotyrosine protein phosphatase I" evidence="7">
    <location>
        <begin position="5"/>
        <end position="64"/>
    </location>
</feature>
<feature type="region of interest" description="Disordered" evidence="6">
    <location>
        <begin position="29"/>
        <end position="85"/>
    </location>
</feature>
<dbReference type="SUPFAM" id="SSF52788">
    <property type="entry name" value="Phosphotyrosine protein phosphatases I"/>
    <property type="match status" value="1"/>
</dbReference>
<evidence type="ECO:0000256" key="6">
    <source>
        <dbReference type="SAM" id="MobiDB-lite"/>
    </source>
</evidence>
<dbReference type="Pfam" id="PF01451">
    <property type="entry name" value="LMWPc"/>
    <property type="match status" value="1"/>
</dbReference>
<comment type="caution">
    <text evidence="8">The sequence shown here is derived from an EMBL/GenBank/DDBJ whole genome shotgun (WGS) entry which is preliminary data.</text>
</comment>
<reference evidence="8" key="2">
    <citation type="submission" date="2020-09" db="EMBL/GenBank/DDBJ databases">
        <authorList>
            <person name="Sun Q."/>
            <person name="Ohkuma M."/>
        </authorList>
    </citation>
    <scope>NUCLEOTIDE SEQUENCE</scope>
    <source>
        <strain evidence="8">JCM 4518</strain>
    </source>
</reference>
<evidence type="ECO:0000259" key="7">
    <source>
        <dbReference type="Pfam" id="PF01451"/>
    </source>
</evidence>
<gene>
    <name evidence="8" type="ORF">GCM10010305_52940</name>
</gene>
<evidence type="ECO:0000256" key="3">
    <source>
        <dbReference type="ARBA" id="ARBA00022801"/>
    </source>
</evidence>
<keyword evidence="9" id="KW-1185">Reference proteome</keyword>